<evidence type="ECO:0000313" key="2">
    <source>
        <dbReference type="Proteomes" id="UP000001941"/>
    </source>
</evidence>
<dbReference type="AlphaFoldDB" id="Q2FTZ5"/>
<dbReference type="GeneID" id="3925125"/>
<reference evidence="2" key="1">
    <citation type="journal article" date="2016" name="Stand. Genomic Sci.">
        <title>Complete genome sequence of Methanospirillum hungatei type strain JF1.</title>
        <authorList>
            <person name="Gunsalus R.P."/>
            <person name="Cook L.E."/>
            <person name="Crable B."/>
            <person name="Rohlin L."/>
            <person name="McDonald E."/>
            <person name="Mouttaki H."/>
            <person name="Sieber J.R."/>
            <person name="Poweleit N."/>
            <person name="Zhou H."/>
            <person name="Lapidus A.L."/>
            <person name="Daligault H.E."/>
            <person name="Land M."/>
            <person name="Gilna P."/>
            <person name="Ivanova N."/>
            <person name="Kyrpides N."/>
            <person name="Culley D.E."/>
            <person name="McInerney M.J."/>
        </authorList>
    </citation>
    <scope>NUCLEOTIDE SEQUENCE [LARGE SCALE GENOMIC DNA]</scope>
    <source>
        <strain evidence="2">ATCC 27890 / DSM 864 / NBRC 100397 / JF-1</strain>
    </source>
</reference>
<dbReference type="STRING" id="323259.Mhun_2717"/>
<dbReference type="KEGG" id="mhu:Mhun_2717"/>
<evidence type="ECO:0008006" key="3">
    <source>
        <dbReference type="Google" id="ProtNLM"/>
    </source>
</evidence>
<accession>Q2FTZ5</accession>
<dbReference type="EMBL" id="CP000254">
    <property type="protein sequence ID" value="ABD42412.1"/>
    <property type="molecule type" value="Genomic_DNA"/>
</dbReference>
<dbReference type="InParanoid" id="Q2FTZ5"/>
<dbReference type="Proteomes" id="UP000001941">
    <property type="component" value="Chromosome"/>
</dbReference>
<dbReference type="OrthoDB" id="378347at2157"/>
<keyword evidence="2" id="KW-1185">Reference proteome</keyword>
<organism evidence="1 2">
    <name type="scientific">Methanospirillum hungatei JF-1 (strain ATCC 27890 / DSM 864 / NBRC 100397 / JF-1)</name>
    <dbReference type="NCBI Taxonomy" id="323259"/>
    <lineage>
        <taxon>Archaea</taxon>
        <taxon>Methanobacteriati</taxon>
        <taxon>Methanobacteriota</taxon>
        <taxon>Stenosarchaea group</taxon>
        <taxon>Methanomicrobia</taxon>
        <taxon>Methanomicrobiales</taxon>
        <taxon>Methanospirillaceae</taxon>
        <taxon>Methanospirillum</taxon>
    </lineage>
</organism>
<sequence>MAPTHTYRMVSFFGDRDNLYAVGDGFDLIGGKLSDITIADIYEEITNLEKEHPDDYRILLTRELLLTLLGDHEEAIHLLKEIDDLKKSPFSQFRIARHLGALGKHEEMNNLLARLITKQDTPGDQLIAFLAAGTLDKKSEAVYLWNKIIQTEDLVDLIIDDDVLEYPDDFSCLLSLPIGFSVIGLEILQKYNIRENYEVEIYAFVYFIKIILDSITDHIYQTLTDEGPYEALPGFIVAEAIADEGYSLASKFFSFTPIHNTAIDLHIHTNLNEIKKYTSEYSIGKKLIESLHTDAIHDPQFLSHLREETGGNECQIFEMLLHLRNTGLSDLIMPLIEEMEKSYPNIRMETREQSRMMNALWDYTMEGRYSRNNPEDNLQDTLKQLWEKGDNTETFEFLSGHIRAGRLLSESSWAFFLAGKLGRIDELTDLLPMYKEKKMNEIVYLLEGYQHLMHKDLKPGLNLIERSVQAGLYEPIAMVLLARFLNKAGYPKRTIGICEKLLKKSFLKATEVYPILVEAYRMQGKEKEAAAVEERYKDCL</sequence>
<dbReference type="RefSeq" id="WP_011449668.1">
    <property type="nucleotide sequence ID" value="NC_007796.1"/>
</dbReference>
<evidence type="ECO:0000313" key="1">
    <source>
        <dbReference type="EMBL" id="ABD42412.1"/>
    </source>
</evidence>
<proteinExistence type="predicted"/>
<dbReference type="EnsemblBacteria" id="ABD42412">
    <property type="protein sequence ID" value="ABD42412"/>
    <property type="gene ID" value="Mhun_2717"/>
</dbReference>
<dbReference type="HOGENOM" id="CLU_504007_0_0_2"/>
<gene>
    <name evidence="1" type="ordered locus">Mhun_2717</name>
</gene>
<name>Q2FTZ5_METHJ</name>
<protein>
    <recommendedName>
        <fullName evidence="3">Tetratricopeptide repeat protein</fullName>
    </recommendedName>
</protein>